<dbReference type="Pfam" id="PF13855">
    <property type="entry name" value="LRR_8"/>
    <property type="match status" value="3"/>
</dbReference>
<feature type="chain" id="PRO_5042936594" evidence="5">
    <location>
        <begin position="21"/>
        <end position="595"/>
    </location>
</feature>
<dbReference type="InterPro" id="IPR003591">
    <property type="entry name" value="Leu-rich_rpt_typical-subtyp"/>
</dbReference>
<evidence type="ECO:0000256" key="4">
    <source>
        <dbReference type="SAM" id="Phobius"/>
    </source>
</evidence>
<keyword evidence="4" id="KW-0472">Membrane</keyword>
<dbReference type="InterPro" id="IPR032675">
    <property type="entry name" value="LRR_dom_sf"/>
</dbReference>
<keyword evidence="4" id="KW-0812">Transmembrane</keyword>
<evidence type="ECO:0000256" key="2">
    <source>
        <dbReference type="ARBA" id="ARBA00022729"/>
    </source>
</evidence>
<sequence length="595" mass="68054">MEKIHLLSLLGYLYVQSTLASNCYQQMNYEKLYGYKYDINCNNLNETNIEELQGIIIKTKVKLTITNSNLTTITSKFFKNIPNTKELVIKSSILPLSKTLFTHLDRLDVLILEKLSTEELPQGFLGGLKNLRVLKLSHNNLRYLPNDTFSQTGLQELDLSFNHFTDFTIPCELQQLSLLHLAHNQLVNLQNFSLHCFPLLHDLNLSHNKITSLKPLEPVRYLQKLDVSHNLLEDIGDSLADLENLNELNLAGNHFKHTSEDSFKTLPHLTSLDLSNNSLTSFSWVNLSSLQKLNLEMNYLTKIPLLNITSLVKLSLSHNRLTLDHNLNTFPNLTELRLSHCNIGEINKQLNNLKSLEILDLSYSNVSVREVLSLNRLRELDLSGNSIGSWRRFELSGLEILNLSRNALEELDEEVFTGCGKVGVLDLSHNHLELLPEHLLNPLEGLRELHLHNNKLRFLPYGDIVSRHKGLGFLSVGENKFSCQFLSEMVYYFGANHIKFGFKHEVDDYNENVAGIHCHEVRSSDSDSISDYSHSDSVYNSTSSGTLILVIVSVILALLSFTILVLYKIAVFVRKRTNMDEIELIERRFRLRNYL</sequence>
<dbReference type="PRINTS" id="PR00019">
    <property type="entry name" value="LEURICHRPT"/>
</dbReference>
<dbReference type="EMBL" id="JAVRBK010000008">
    <property type="protein sequence ID" value="KAK5640620.1"/>
    <property type="molecule type" value="Genomic_DNA"/>
</dbReference>
<evidence type="ECO:0000256" key="1">
    <source>
        <dbReference type="ARBA" id="ARBA00022614"/>
    </source>
</evidence>
<keyword evidence="2 5" id="KW-0732">Signal</keyword>
<organism evidence="6 7">
    <name type="scientific">Pyrocoelia pectoralis</name>
    <dbReference type="NCBI Taxonomy" id="417401"/>
    <lineage>
        <taxon>Eukaryota</taxon>
        <taxon>Metazoa</taxon>
        <taxon>Ecdysozoa</taxon>
        <taxon>Arthropoda</taxon>
        <taxon>Hexapoda</taxon>
        <taxon>Insecta</taxon>
        <taxon>Pterygota</taxon>
        <taxon>Neoptera</taxon>
        <taxon>Endopterygota</taxon>
        <taxon>Coleoptera</taxon>
        <taxon>Polyphaga</taxon>
        <taxon>Elateriformia</taxon>
        <taxon>Elateroidea</taxon>
        <taxon>Lampyridae</taxon>
        <taxon>Lampyrinae</taxon>
        <taxon>Pyrocoelia</taxon>
    </lineage>
</organism>
<keyword evidence="7" id="KW-1185">Reference proteome</keyword>
<dbReference type="InterPro" id="IPR001611">
    <property type="entry name" value="Leu-rich_rpt"/>
</dbReference>
<accession>A0AAN7V147</accession>
<dbReference type="Proteomes" id="UP001329430">
    <property type="component" value="Chromosome 8"/>
</dbReference>
<evidence type="ECO:0000313" key="6">
    <source>
        <dbReference type="EMBL" id="KAK5640620.1"/>
    </source>
</evidence>
<keyword evidence="3" id="KW-0677">Repeat</keyword>
<name>A0AAN7V147_9COLE</name>
<proteinExistence type="predicted"/>
<keyword evidence="1" id="KW-0433">Leucine-rich repeat</keyword>
<dbReference type="PANTHER" id="PTHR24373:SF275">
    <property type="entry name" value="TIR DOMAIN-CONTAINING PROTEIN"/>
    <property type="match status" value="1"/>
</dbReference>
<dbReference type="Gene3D" id="3.80.10.10">
    <property type="entry name" value="Ribonuclease Inhibitor"/>
    <property type="match status" value="3"/>
</dbReference>
<dbReference type="SMART" id="SM00365">
    <property type="entry name" value="LRR_SD22"/>
    <property type="match status" value="7"/>
</dbReference>
<dbReference type="PROSITE" id="PS51450">
    <property type="entry name" value="LRR"/>
    <property type="match status" value="5"/>
</dbReference>
<keyword evidence="4" id="KW-1133">Transmembrane helix</keyword>
<gene>
    <name evidence="6" type="ORF">RI129_011431</name>
</gene>
<evidence type="ECO:0000256" key="3">
    <source>
        <dbReference type="ARBA" id="ARBA00022737"/>
    </source>
</evidence>
<feature type="signal peptide" evidence="5">
    <location>
        <begin position="1"/>
        <end position="20"/>
    </location>
</feature>
<evidence type="ECO:0000313" key="7">
    <source>
        <dbReference type="Proteomes" id="UP001329430"/>
    </source>
</evidence>
<dbReference type="Pfam" id="PF13516">
    <property type="entry name" value="LRR_6"/>
    <property type="match status" value="2"/>
</dbReference>
<dbReference type="SUPFAM" id="SSF52058">
    <property type="entry name" value="L domain-like"/>
    <property type="match status" value="2"/>
</dbReference>
<dbReference type="PANTHER" id="PTHR24373">
    <property type="entry name" value="SLIT RELATED LEUCINE-RICH REPEAT NEURONAL PROTEIN"/>
    <property type="match status" value="1"/>
</dbReference>
<dbReference type="SMART" id="SM00364">
    <property type="entry name" value="LRR_BAC"/>
    <property type="match status" value="7"/>
</dbReference>
<dbReference type="SMART" id="SM00369">
    <property type="entry name" value="LRR_TYP"/>
    <property type="match status" value="11"/>
</dbReference>
<dbReference type="AlphaFoldDB" id="A0AAN7V147"/>
<protein>
    <submittedName>
        <fullName evidence="6">Uncharacterized protein</fullName>
    </submittedName>
</protein>
<comment type="caution">
    <text evidence="6">The sequence shown here is derived from an EMBL/GenBank/DDBJ whole genome shotgun (WGS) entry which is preliminary data.</text>
</comment>
<dbReference type="InterPro" id="IPR050328">
    <property type="entry name" value="Dev_Immune_Receptor"/>
</dbReference>
<evidence type="ECO:0000256" key="5">
    <source>
        <dbReference type="SAM" id="SignalP"/>
    </source>
</evidence>
<feature type="transmembrane region" description="Helical" evidence="4">
    <location>
        <begin position="547"/>
        <end position="567"/>
    </location>
</feature>
<reference evidence="6 7" key="1">
    <citation type="journal article" date="2024" name="Insects">
        <title>An Improved Chromosome-Level Genome Assembly of the Firefly Pyrocoelia pectoralis.</title>
        <authorList>
            <person name="Fu X."/>
            <person name="Meyer-Rochow V.B."/>
            <person name="Ballantyne L."/>
            <person name="Zhu X."/>
        </authorList>
    </citation>
    <scope>NUCLEOTIDE SEQUENCE [LARGE SCALE GENOMIC DNA]</scope>
    <source>
        <strain evidence="6">XCY_ONT2</strain>
    </source>
</reference>